<feature type="repeat" description="Solcar" evidence="9">
    <location>
        <begin position="104"/>
        <end position="192"/>
    </location>
</feature>
<evidence type="ECO:0000256" key="3">
    <source>
        <dbReference type="ARBA" id="ARBA00022448"/>
    </source>
</evidence>
<dbReference type="SUPFAM" id="SSF103506">
    <property type="entry name" value="Mitochondrial carrier"/>
    <property type="match status" value="1"/>
</dbReference>
<dbReference type="PROSITE" id="PS50920">
    <property type="entry name" value="SOLCAR"/>
    <property type="match status" value="3"/>
</dbReference>
<name>A0ABM4D5P1_HYDVU</name>
<keyword evidence="4 9" id="KW-0812">Transmembrane</keyword>
<dbReference type="Gene3D" id="1.50.40.10">
    <property type="entry name" value="Mitochondrial carrier domain"/>
    <property type="match status" value="1"/>
</dbReference>
<protein>
    <submittedName>
        <fullName evidence="12 13">Mitochondrial ornithine transporter 1</fullName>
    </submittedName>
</protein>
<evidence type="ECO:0000256" key="10">
    <source>
        <dbReference type="RuleBase" id="RU000488"/>
    </source>
</evidence>
<dbReference type="PANTHER" id="PTHR45624">
    <property type="entry name" value="MITOCHONDRIAL BASIC AMINO ACIDS TRANSPORTER-RELATED"/>
    <property type="match status" value="1"/>
</dbReference>
<dbReference type="RefSeq" id="XP_065669611.1">
    <property type="nucleotide sequence ID" value="XM_065813539.1"/>
</dbReference>
<feature type="repeat" description="Solcar" evidence="9">
    <location>
        <begin position="8"/>
        <end position="92"/>
    </location>
</feature>
<reference evidence="12 13" key="1">
    <citation type="submission" date="2025-05" db="UniProtKB">
        <authorList>
            <consortium name="RefSeq"/>
        </authorList>
    </citation>
    <scope>IDENTIFICATION</scope>
</reference>
<evidence type="ECO:0000256" key="4">
    <source>
        <dbReference type="ARBA" id="ARBA00022692"/>
    </source>
</evidence>
<evidence type="ECO:0000256" key="5">
    <source>
        <dbReference type="ARBA" id="ARBA00022737"/>
    </source>
</evidence>
<evidence type="ECO:0000313" key="11">
    <source>
        <dbReference type="Proteomes" id="UP001652625"/>
    </source>
</evidence>
<evidence type="ECO:0000256" key="7">
    <source>
        <dbReference type="ARBA" id="ARBA00023128"/>
    </source>
</evidence>
<evidence type="ECO:0000313" key="13">
    <source>
        <dbReference type="RefSeq" id="XP_065669609.1"/>
    </source>
</evidence>
<keyword evidence="11" id="KW-1185">Reference proteome</keyword>
<dbReference type="RefSeq" id="XP_065669610.1">
    <property type="nucleotide sequence ID" value="XM_065813538.1"/>
</dbReference>
<dbReference type="Pfam" id="PF00153">
    <property type="entry name" value="Mito_carr"/>
    <property type="match status" value="3"/>
</dbReference>
<evidence type="ECO:0000313" key="14">
    <source>
        <dbReference type="RefSeq" id="XP_065669610.1"/>
    </source>
</evidence>
<sequence length="294" mass="32075">MEVSGLSKEVSIDFVAGAVAGVCCAYVGQPLDTIKVKMQTFPDIYKSSIRCASETFYKHGLKQFYAGSVPAAAANIAENSVLFLCYGQCSKIVAYMSGTNKDNMSLIQKAFSGSFASFFAAFALCPLELIKCRMQTVNELGSNKKITPFKIVREVLIRDGPLGFYHGITSTILREVPGYFFFFGGYEGTKVLLASNEEEFENPGVLKTIIAGGNGGLALWSAVYPFDIIKSRMQVYSAGGKSVGMIHTINIIYNEGGLRSFYRGIAPTLVRAFPACAALFVGYEYTKKLLNHIF</sequence>
<keyword evidence="8 9" id="KW-0472">Membrane</keyword>
<dbReference type="GeneID" id="100207690"/>
<evidence type="ECO:0000256" key="1">
    <source>
        <dbReference type="ARBA" id="ARBA00004225"/>
    </source>
</evidence>
<dbReference type="InterPro" id="IPR018108">
    <property type="entry name" value="MCP_transmembrane"/>
</dbReference>
<evidence type="ECO:0000256" key="9">
    <source>
        <dbReference type="PROSITE-ProRule" id="PRU00282"/>
    </source>
</evidence>
<keyword evidence="3 10" id="KW-0813">Transport</keyword>
<dbReference type="RefSeq" id="XP_065669608.1">
    <property type="nucleotide sequence ID" value="XM_065813536.1"/>
</dbReference>
<feature type="repeat" description="Solcar" evidence="9">
    <location>
        <begin position="203"/>
        <end position="289"/>
    </location>
</feature>
<dbReference type="InterPro" id="IPR050567">
    <property type="entry name" value="Mitochondrial_Carrier"/>
</dbReference>
<keyword evidence="5" id="KW-0677">Repeat</keyword>
<evidence type="ECO:0000256" key="6">
    <source>
        <dbReference type="ARBA" id="ARBA00022989"/>
    </source>
</evidence>
<proteinExistence type="inferred from homology"/>
<dbReference type="RefSeq" id="XP_065669609.1">
    <property type="nucleotide sequence ID" value="XM_065813537.1"/>
</dbReference>
<evidence type="ECO:0000313" key="15">
    <source>
        <dbReference type="RefSeq" id="XP_065669611.1"/>
    </source>
</evidence>
<comment type="similarity">
    <text evidence="2 10">Belongs to the mitochondrial carrier (TC 2.A.29) family.</text>
</comment>
<dbReference type="PANTHER" id="PTHR45624:SF12">
    <property type="entry name" value="MITOCHONDRIAL ORNITHINE TRANSPORTER 1"/>
    <property type="match status" value="1"/>
</dbReference>
<dbReference type="Proteomes" id="UP001652625">
    <property type="component" value="Chromosome 12"/>
</dbReference>
<keyword evidence="6" id="KW-1133">Transmembrane helix</keyword>
<evidence type="ECO:0000256" key="2">
    <source>
        <dbReference type="ARBA" id="ARBA00006375"/>
    </source>
</evidence>
<organism evidence="11 12">
    <name type="scientific">Hydra vulgaris</name>
    <name type="common">Hydra</name>
    <name type="synonym">Hydra attenuata</name>
    <dbReference type="NCBI Taxonomy" id="6087"/>
    <lineage>
        <taxon>Eukaryota</taxon>
        <taxon>Metazoa</taxon>
        <taxon>Cnidaria</taxon>
        <taxon>Hydrozoa</taxon>
        <taxon>Hydroidolina</taxon>
        <taxon>Anthoathecata</taxon>
        <taxon>Aplanulata</taxon>
        <taxon>Hydridae</taxon>
        <taxon>Hydra</taxon>
    </lineage>
</organism>
<comment type="subcellular location">
    <subcellularLocation>
        <location evidence="1">Mitochondrion membrane</location>
        <topology evidence="1">Multi-pass membrane protein</topology>
    </subcellularLocation>
</comment>
<gene>
    <name evidence="12 13 14 15" type="primary">LOC100207690</name>
</gene>
<dbReference type="InterPro" id="IPR023395">
    <property type="entry name" value="MCP_dom_sf"/>
</dbReference>
<evidence type="ECO:0000313" key="12">
    <source>
        <dbReference type="RefSeq" id="XP_065669608.1"/>
    </source>
</evidence>
<keyword evidence="7" id="KW-0496">Mitochondrion</keyword>
<accession>A0ABM4D5P1</accession>
<evidence type="ECO:0000256" key="8">
    <source>
        <dbReference type="ARBA" id="ARBA00023136"/>
    </source>
</evidence>